<evidence type="ECO:0000313" key="1">
    <source>
        <dbReference type="EMBL" id="KAK9878793.1"/>
    </source>
</evidence>
<organism evidence="1 2">
    <name type="scientific">Henosepilachna vigintioctopunctata</name>
    <dbReference type="NCBI Taxonomy" id="420089"/>
    <lineage>
        <taxon>Eukaryota</taxon>
        <taxon>Metazoa</taxon>
        <taxon>Ecdysozoa</taxon>
        <taxon>Arthropoda</taxon>
        <taxon>Hexapoda</taxon>
        <taxon>Insecta</taxon>
        <taxon>Pterygota</taxon>
        <taxon>Neoptera</taxon>
        <taxon>Endopterygota</taxon>
        <taxon>Coleoptera</taxon>
        <taxon>Polyphaga</taxon>
        <taxon>Cucujiformia</taxon>
        <taxon>Coccinelloidea</taxon>
        <taxon>Coccinellidae</taxon>
        <taxon>Epilachninae</taxon>
        <taxon>Epilachnini</taxon>
        <taxon>Henosepilachna</taxon>
    </lineage>
</organism>
<proteinExistence type="predicted"/>
<dbReference type="EMBL" id="JARQZJ010000061">
    <property type="protein sequence ID" value="KAK9878793.1"/>
    <property type="molecule type" value="Genomic_DNA"/>
</dbReference>
<reference evidence="1 2" key="1">
    <citation type="submission" date="2023-03" db="EMBL/GenBank/DDBJ databases">
        <title>Genome insight into feeding habits of ladybird beetles.</title>
        <authorList>
            <person name="Li H.-S."/>
            <person name="Huang Y.-H."/>
            <person name="Pang H."/>
        </authorList>
    </citation>
    <scope>NUCLEOTIDE SEQUENCE [LARGE SCALE GENOMIC DNA]</scope>
    <source>
        <strain evidence="1">SYSU_2023b</strain>
        <tissue evidence="1">Whole body</tissue>
    </source>
</reference>
<accession>A0AAW1UDU4</accession>
<protein>
    <submittedName>
        <fullName evidence="1">Uncharacterized protein</fullName>
    </submittedName>
</protein>
<dbReference type="Proteomes" id="UP001431783">
    <property type="component" value="Unassembled WGS sequence"/>
</dbReference>
<name>A0AAW1UDU4_9CUCU</name>
<evidence type="ECO:0000313" key="2">
    <source>
        <dbReference type="Proteomes" id="UP001431783"/>
    </source>
</evidence>
<gene>
    <name evidence="1" type="ORF">WA026_003631</name>
</gene>
<sequence length="76" mass="8530">MFQIQRTYKDGTRWISNSNPSPGVSINIRRIGNGLHQYLLHNLATVMTDSGSADANIVDGHRKAHQAIDQYKNAEH</sequence>
<dbReference type="AlphaFoldDB" id="A0AAW1UDU4"/>
<comment type="caution">
    <text evidence="1">The sequence shown here is derived from an EMBL/GenBank/DDBJ whole genome shotgun (WGS) entry which is preliminary data.</text>
</comment>
<keyword evidence="2" id="KW-1185">Reference proteome</keyword>